<accession>A0AAU7D0P1</accession>
<dbReference type="InterPro" id="IPR014146">
    <property type="entry name" value="LigD_ligase_dom"/>
</dbReference>
<dbReference type="RefSeq" id="WP_348268850.1">
    <property type="nucleotide sequence ID" value="NZ_CP121194.1"/>
</dbReference>
<dbReference type="Gene3D" id="3.90.920.10">
    <property type="entry name" value="DNA primase, PRIM domain"/>
    <property type="match status" value="1"/>
</dbReference>
<keyword evidence="16" id="KW-0234">DNA repair</keyword>
<evidence type="ECO:0000256" key="3">
    <source>
        <dbReference type="ARBA" id="ARBA00022598"/>
    </source>
</evidence>
<keyword evidence="17" id="KW-0464">Manganese</keyword>
<keyword evidence="14" id="KW-0238">DNA-binding</keyword>
<keyword evidence="10" id="KW-0378">Hydrolase</keyword>
<dbReference type="NCBIfam" id="NF004628">
    <property type="entry name" value="PRK05972.1"/>
    <property type="match status" value="1"/>
</dbReference>
<evidence type="ECO:0000256" key="20">
    <source>
        <dbReference type="ARBA" id="ARBA00034003"/>
    </source>
</evidence>
<dbReference type="Gene3D" id="3.30.470.30">
    <property type="entry name" value="DNA ligase/mRNA capping enzyme"/>
    <property type="match status" value="1"/>
</dbReference>
<evidence type="ECO:0000256" key="13">
    <source>
        <dbReference type="ARBA" id="ARBA00022932"/>
    </source>
</evidence>
<dbReference type="InterPro" id="IPR012310">
    <property type="entry name" value="DNA_ligase_ATP-dep_cent"/>
</dbReference>
<dbReference type="InterPro" id="IPR014144">
    <property type="entry name" value="LigD_PE_domain"/>
</dbReference>
<evidence type="ECO:0000256" key="9">
    <source>
        <dbReference type="ARBA" id="ARBA00022763"/>
    </source>
</evidence>
<dbReference type="GO" id="GO:0005524">
    <property type="term" value="F:ATP binding"/>
    <property type="evidence" value="ECO:0007669"/>
    <property type="project" value="UniProtKB-KW"/>
</dbReference>
<evidence type="ECO:0000259" key="22">
    <source>
        <dbReference type="PROSITE" id="PS50160"/>
    </source>
</evidence>
<dbReference type="AlphaFoldDB" id="A0AAU7D0P1"/>
<sequence>MAGAKKSVKKTAGKKAASKTSAAKKAPRKSLAKAKPISSNRASDAVDEQLERYRSMRDFQVTAEPSGGSEKTKNEVEHLPFCIQKHAASHLHYDFRLGWNGVLKSWAVAKGPSYFTGDKRLAVQVEDHPMEYGGFEGIIPAGQYGGGTVMLWDQGTWEPQPGHEDVDKGLRDGSLKFVMHGTKIKGKWALIRMGGKAANERKPNWLLIKEHDEFERGEADPCVTVDEPNSVVTGRTMDQIAHNEDHVWNSKDTAKGKAWYRQVGRSETSEEAESAAIEKKRSMNVSAFEKSLSKLPKEHQPSFIAPQLALQAISPPTGEGWLHELKLDGYRMQARKDGSGVQMLTRKGLDWTDRVRSVANEVAKLAVDKVTLDGEVVVLAENGTTNFADLQASFQDGATNLLTYFCFDLLHVDGHNMRELPLKQRKEMLGNVLDGANGDHLRMSEHLETNGEELFHKACELHAEGIVSKKAMGRYSSGRSGDWLKMKCLHEQEFVVGGFTLPSNGIQGVGALLLGYYRDGKLIYAGRTGTGFTQKTHKILRKKLDELIESTTPFEQLPGDAKRGAKWVRPELVVQVRFATWTADNLVRQAAFLGVREDKSAREVVREEATVAPRPKRSGKTTFDAKPSEKIAAAHIVKGGVAAKNLTTMEHAPVRLTHPSKILDETSGLTKQMLADYYWAVAEDMLPHIADRPLSLVRCPEGSGKPCFFQKHVNAMLPPGIGSVDIADKNGKIEPYITLSTAEALAGLAQMGVLEVHPWGSRNEDLEHPDRLIFDLDPDETLDWNVLTGAAADVRKRLKAIGLESFLKTTGGKGLHVVVPIAPKLDWPEAKEFAHEFVNVMEKANPSLYLTKMTKSARKGKIYLDYLRNERGATSVAPFSPRARAGGPVSLPLKWSDLKLPERPVFRVAEFESWKGRLKTDPWKAMVGMKQSIPAEALDRVRTRRSA</sequence>
<protein>
    <recommendedName>
        <fullName evidence="2">DNA ligase (ATP)</fullName>
        <ecNumber evidence="2">6.5.1.1</ecNumber>
    </recommendedName>
    <alternativeName>
        <fullName evidence="19">NHEJ DNA polymerase</fullName>
    </alternativeName>
</protein>
<comment type="catalytic activity">
    <reaction evidence="20">
        <text>ATP + (deoxyribonucleotide)n-3'-hydroxyl + 5'-phospho-(deoxyribonucleotide)m = (deoxyribonucleotide)n+m + AMP + diphosphate.</text>
        <dbReference type="EC" id="6.5.1.1"/>
    </reaction>
</comment>
<name>A0AAU7D0P1_9BACT</name>
<keyword evidence="15" id="KW-0233">DNA recombination</keyword>
<proteinExistence type="predicted"/>
<dbReference type="InterPro" id="IPR012340">
    <property type="entry name" value="NA-bd_OB-fold"/>
</dbReference>
<evidence type="ECO:0000256" key="6">
    <source>
        <dbReference type="ARBA" id="ARBA00022722"/>
    </source>
</evidence>
<dbReference type="Gene3D" id="2.40.50.140">
    <property type="entry name" value="Nucleic acid-binding proteins"/>
    <property type="match status" value="1"/>
</dbReference>
<evidence type="ECO:0000256" key="17">
    <source>
        <dbReference type="ARBA" id="ARBA00023211"/>
    </source>
</evidence>
<dbReference type="KEGG" id="epl:P4G45_06455"/>
<dbReference type="GO" id="GO:0003677">
    <property type="term" value="F:DNA binding"/>
    <property type="evidence" value="ECO:0007669"/>
    <property type="project" value="UniProtKB-KW"/>
</dbReference>
<evidence type="ECO:0000256" key="7">
    <source>
        <dbReference type="ARBA" id="ARBA00022723"/>
    </source>
</evidence>
<keyword evidence="6" id="KW-0540">Nuclease</keyword>
<dbReference type="PANTHER" id="PTHR42705">
    <property type="entry name" value="BIFUNCTIONAL NON-HOMOLOGOUS END JOINING PROTEIN LIGD"/>
    <property type="match status" value="1"/>
</dbReference>
<dbReference type="NCBIfam" id="TIGR02777">
    <property type="entry name" value="LigD_PE_dom"/>
    <property type="match status" value="1"/>
</dbReference>
<dbReference type="SUPFAM" id="SSF50249">
    <property type="entry name" value="Nucleic acid-binding proteins"/>
    <property type="match status" value="1"/>
</dbReference>
<dbReference type="Gene3D" id="3.30.1490.70">
    <property type="match status" value="1"/>
</dbReference>
<dbReference type="PANTHER" id="PTHR42705:SF2">
    <property type="entry name" value="BIFUNCTIONAL NON-HOMOLOGOUS END JOINING PROTEIN LIGD"/>
    <property type="match status" value="1"/>
</dbReference>
<evidence type="ECO:0000256" key="5">
    <source>
        <dbReference type="ARBA" id="ARBA00022695"/>
    </source>
</evidence>
<feature type="region of interest" description="Disordered" evidence="21">
    <location>
        <begin position="1"/>
        <end position="49"/>
    </location>
</feature>
<evidence type="ECO:0000256" key="19">
    <source>
        <dbReference type="ARBA" id="ARBA00029943"/>
    </source>
</evidence>
<evidence type="ECO:0000256" key="14">
    <source>
        <dbReference type="ARBA" id="ARBA00023125"/>
    </source>
</evidence>
<dbReference type="GO" id="GO:0003887">
    <property type="term" value="F:DNA-directed DNA polymerase activity"/>
    <property type="evidence" value="ECO:0007669"/>
    <property type="project" value="UniProtKB-KW"/>
</dbReference>
<dbReference type="NCBIfam" id="TIGR02776">
    <property type="entry name" value="NHEJ_ligase_prk"/>
    <property type="match status" value="1"/>
</dbReference>
<comment type="cofactor">
    <cofactor evidence="1">
        <name>Mn(2+)</name>
        <dbReference type="ChEBI" id="CHEBI:29035"/>
    </cofactor>
</comment>
<keyword evidence="3 23" id="KW-0436">Ligase</keyword>
<evidence type="ECO:0000256" key="10">
    <source>
        <dbReference type="ARBA" id="ARBA00022801"/>
    </source>
</evidence>
<dbReference type="Pfam" id="PF01068">
    <property type="entry name" value="DNA_ligase_A_M"/>
    <property type="match status" value="1"/>
</dbReference>
<keyword evidence="13" id="KW-0239">DNA-directed DNA polymerase</keyword>
<keyword evidence="5" id="KW-0548">Nucleotidyltransferase</keyword>
<keyword evidence="12" id="KW-0067">ATP-binding</keyword>
<dbReference type="PROSITE" id="PS50160">
    <property type="entry name" value="DNA_LIGASE_A3"/>
    <property type="match status" value="1"/>
</dbReference>
<evidence type="ECO:0000256" key="11">
    <source>
        <dbReference type="ARBA" id="ARBA00022839"/>
    </source>
</evidence>
<keyword evidence="4" id="KW-0808">Transferase</keyword>
<dbReference type="InterPro" id="IPR014143">
    <property type="entry name" value="NHEJ_ligase_prk"/>
</dbReference>
<dbReference type="NCBIfam" id="TIGR02778">
    <property type="entry name" value="ligD_pol"/>
    <property type="match status" value="1"/>
</dbReference>
<dbReference type="Pfam" id="PF04679">
    <property type="entry name" value="DNA_ligase_A_C"/>
    <property type="match status" value="1"/>
</dbReference>
<dbReference type="InterPro" id="IPR052171">
    <property type="entry name" value="NHEJ_LigD"/>
</dbReference>
<evidence type="ECO:0000313" key="23">
    <source>
        <dbReference type="EMBL" id="XBH11359.1"/>
    </source>
</evidence>
<dbReference type="GO" id="GO:0004527">
    <property type="term" value="F:exonuclease activity"/>
    <property type="evidence" value="ECO:0007669"/>
    <property type="project" value="UniProtKB-KW"/>
</dbReference>
<evidence type="ECO:0000256" key="4">
    <source>
        <dbReference type="ARBA" id="ARBA00022679"/>
    </source>
</evidence>
<reference evidence="23" key="1">
    <citation type="submission" date="2023-03" db="EMBL/GenBank/DDBJ databases">
        <title>Edaphobacter sp.</title>
        <authorList>
            <person name="Huber K.J."/>
            <person name="Papendorf J."/>
            <person name="Pilke C."/>
            <person name="Bunk B."/>
            <person name="Sproeer C."/>
            <person name="Pester M."/>
        </authorList>
    </citation>
    <scope>NUCLEOTIDE SEQUENCE</scope>
    <source>
        <strain evidence="23">DSM 109919</strain>
    </source>
</reference>
<dbReference type="NCBIfam" id="TIGR02779">
    <property type="entry name" value="NHEJ_ligase_lig"/>
    <property type="match status" value="1"/>
</dbReference>
<dbReference type="GO" id="GO:0006310">
    <property type="term" value="P:DNA recombination"/>
    <property type="evidence" value="ECO:0007669"/>
    <property type="project" value="UniProtKB-KW"/>
</dbReference>
<dbReference type="InterPro" id="IPR012309">
    <property type="entry name" value="DNA_ligase_ATP-dep_C"/>
</dbReference>
<dbReference type="EC" id="6.5.1.1" evidence="2"/>
<keyword evidence="9" id="KW-0227">DNA damage</keyword>
<dbReference type="SUPFAM" id="SSF56091">
    <property type="entry name" value="DNA ligase/mRNA capping enzyme, catalytic domain"/>
    <property type="match status" value="1"/>
</dbReference>
<evidence type="ECO:0000256" key="12">
    <source>
        <dbReference type="ARBA" id="ARBA00022840"/>
    </source>
</evidence>
<dbReference type="GO" id="GO:0046872">
    <property type="term" value="F:metal ion binding"/>
    <property type="evidence" value="ECO:0007669"/>
    <property type="project" value="UniProtKB-KW"/>
</dbReference>
<evidence type="ECO:0000256" key="2">
    <source>
        <dbReference type="ARBA" id="ARBA00012727"/>
    </source>
</evidence>
<feature type="compositionally biased region" description="Basic residues" evidence="21">
    <location>
        <begin position="1"/>
        <end position="17"/>
    </location>
</feature>
<keyword evidence="7" id="KW-0479">Metal-binding</keyword>
<evidence type="ECO:0000256" key="1">
    <source>
        <dbReference type="ARBA" id="ARBA00001936"/>
    </source>
</evidence>
<evidence type="ECO:0000256" key="16">
    <source>
        <dbReference type="ARBA" id="ARBA00023204"/>
    </source>
</evidence>
<organism evidence="23">
    <name type="scientific">Edaphobacter paludis</name>
    <dbReference type="NCBI Taxonomy" id="3035702"/>
    <lineage>
        <taxon>Bacteria</taxon>
        <taxon>Pseudomonadati</taxon>
        <taxon>Acidobacteriota</taxon>
        <taxon>Terriglobia</taxon>
        <taxon>Terriglobales</taxon>
        <taxon>Acidobacteriaceae</taxon>
        <taxon>Edaphobacter</taxon>
    </lineage>
</organism>
<dbReference type="GO" id="GO:0003910">
    <property type="term" value="F:DNA ligase (ATP) activity"/>
    <property type="evidence" value="ECO:0007669"/>
    <property type="project" value="UniProtKB-EC"/>
</dbReference>
<evidence type="ECO:0000256" key="15">
    <source>
        <dbReference type="ARBA" id="ARBA00023172"/>
    </source>
</evidence>
<dbReference type="CDD" id="cd07971">
    <property type="entry name" value="OBF_DNA_ligase_LigD"/>
    <property type="match status" value="1"/>
</dbReference>
<keyword evidence="18" id="KW-0511">Multifunctional enzyme</keyword>
<dbReference type="GO" id="GO:0006281">
    <property type="term" value="P:DNA repair"/>
    <property type="evidence" value="ECO:0007669"/>
    <property type="project" value="UniProtKB-KW"/>
</dbReference>
<dbReference type="InterPro" id="IPR033651">
    <property type="entry name" value="PaeLigD_Pol-like"/>
</dbReference>
<dbReference type="Pfam" id="PF13298">
    <property type="entry name" value="LigD_N"/>
    <property type="match status" value="1"/>
</dbReference>
<keyword evidence="11" id="KW-0269">Exonuclease</keyword>
<dbReference type="Pfam" id="PF21686">
    <property type="entry name" value="LigD_Prim-Pol"/>
    <property type="match status" value="1"/>
</dbReference>
<dbReference type="CDD" id="cd04862">
    <property type="entry name" value="PaeLigD_Pol_like"/>
    <property type="match status" value="1"/>
</dbReference>
<feature type="domain" description="ATP-dependent DNA ligase family profile" evidence="22">
    <location>
        <begin position="404"/>
        <end position="521"/>
    </location>
</feature>
<dbReference type="EMBL" id="CP121194">
    <property type="protein sequence ID" value="XBH11359.1"/>
    <property type="molecule type" value="Genomic_DNA"/>
</dbReference>
<evidence type="ECO:0000256" key="8">
    <source>
        <dbReference type="ARBA" id="ARBA00022741"/>
    </source>
</evidence>
<evidence type="ECO:0000256" key="21">
    <source>
        <dbReference type="SAM" id="MobiDB-lite"/>
    </source>
</evidence>
<dbReference type="InterPro" id="IPR014145">
    <property type="entry name" value="LigD_pol_dom"/>
</dbReference>
<gene>
    <name evidence="23" type="primary">ligD</name>
    <name evidence="23" type="ORF">P4G45_06455</name>
</gene>
<keyword evidence="8" id="KW-0547">Nucleotide-binding</keyword>
<dbReference type="CDD" id="cd07906">
    <property type="entry name" value="Adenylation_DNA_ligase_LigD_LigC"/>
    <property type="match status" value="1"/>
</dbReference>
<evidence type="ECO:0000256" key="18">
    <source>
        <dbReference type="ARBA" id="ARBA00023268"/>
    </source>
</evidence>